<feature type="compositionally biased region" description="Polar residues" evidence="1">
    <location>
        <begin position="1"/>
        <end position="12"/>
    </location>
</feature>
<organism evidence="2 3">
    <name type="scientific">Arachis hypogaea</name>
    <name type="common">Peanut</name>
    <dbReference type="NCBI Taxonomy" id="3818"/>
    <lineage>
        <taxon>Eukaryota</taxon>
        <taxon>Viridiplantae</taxon>
        <taxon>Streptophyta</taxon>
        <taxon>Embryophyta</taxon>
        <taxon>Tracheophyta</taxon>
        <taxon>Spermatophyta</taxon>
        <taxon>Magnoliopsida</taxon>
        <taxon>eudicotyledons</taxon>
        <taxon>Gunneridae</taxon>
        <taxon>Pentapetalae</taxon>
        <taxon>rosids</taxon>
        <taxon>fabids</taxon>
        <taxon>Fabales</taxon>
        <taxon>Fabaceae</taxon>
        <taxon>Papilionoideae</taxon>
        <taxon>50 kb inversion clade</taxon>
        <taxon>dalbergioids sensu lato</taxon>
        <taxon>Dalbergieae</taxon>
        <taxon>Pterocarpus clade</taxon>
        <taxon>Arachis</taxon>
    </lineage>
</organism>
<comment type="caution">
    <text evidence="2">The sequence shown here is derived from an EMBL/GenBank/DDBJ whole genome shotgun (WGS) entry which is preliminary data.</text>
</comment>
<proteinExistence type="predicted"/>
<dbReference type="EMBL" id="SDMP01000014">
    <property type="protein sequence ID" value="RYR16422.1"/>
    <property type="molecule type" value="Genomic_DNA"/>
</dbReference>
<evidence type="ECO:0000313" key="3">
    <source>
        <dbReference type="Proteomes" id="UP000289738"/>
    </source>
</evidence>
<reference evidence="2 3" key="1">
    <citation type="submission" date="2019-01" db="EMBL/GenBank/DDBJ databases">
        <title>Sequencing of cultivated peanut Arachis hypogaea provides insights into genome evolution and oil improvement.</title>
        <authorList>
            <person name="Chen X."/>
        </authorList>
    </citation>
    <scope>NUCLEOTIDE SEQUENCE [LARGE SCALE GENOMIC DNA]</scope>
    <source>
        <strain evidence="3">cv. Fuhuasheng</strain>
        <tissue evidence="2">Leaves</tissue>
    </source>
</reference>
<name>A0A444ZQP8_ARAHY</name>
<evidence type="ECO:0000256" key="1">
    <source>
        <dbReference type="SAM" id="MobiDB-lite"/>
    </source>
</evidence>
<accession>A0A444ZQP8</accession>
<keyword evidence="3" id="KW-1185">Reference proteome</keyword>
<sequence>MTTDRGVSDQATGYSRSRGRGRGRVSSNTPETSGYAPSILTTPLAPNNNECTQEITNIIKLMYDHPWPNYKKIPAEIRERWFQKWALHFRWNVEHDLTIGKIFDCRMGRCLQQMLDDVRQGQDHLTTWPRLDIKKGLLIHWETDEGFRHRRLTNRVNKASARSSKYIGVSAIFMKTKAILSKSLDNKATLADTFNYTHTLKKNKERVADQRSQDHYSQQSGPDAVWYETASASYKNRVYGLGSFFASSICTSTLRPSSGSATSRVQEKRGFETAGAEALIQPSLAGLGAEQLLGEVSGVPHSRDVYG</sequence>
<feature type="region of interest" description="Disordered" evidence="1">
    <location>
        <begin position="1"/>
        <end position="42"/>
    </location>
</feature>
<dbReference type="AlphaFoldDB" id="A0A444ZQP8"/>
<dbReference type="Proteomes" id="UP000289738">
    <property type="component" value="Chromosome B04"/>
</dbReference>
<protein>
    <submittedName>
        <fullName evidence="2">Uncharacterized protein</fullName>
    </submittedName>
</protein>
<evidence type="ECO:0000313" key="2">
    <source>
        <dbReference type="EMBL" id="RYR16422.1"/>
    </source>
</evidence>
<gene>
    <name evidence="2" type="ORF">Ahy_B04g073438</name>
</gene>